<evidence type="ECO:0000313" key="5">
    <source>
        <dbReference type="Proteomes" id="UP000001202"/>
    </source>
</evidence>
<proteinExistence type="inferred from homology"/>
<evidence type="ECO:0000256" key="1">
    <source>
        <dbReference type="ARBA" id="ARBA00009275"/>
    </source>
</evidence>
<feature type="binding site" evidence="3">
    <location>
        <position position="201"/>
    </location>
    <ligand>
        <name>a divalent metal cation</name>
        <dbReference type="ChEBI" id="CHEBI:60240"/>
        <label>1</label>
    </ligand>
</feature>
<dbReference type="PANTHER" id="PTHR46124:SF2">
    <property type="entry name" value="D-AMINOACYL-TRNA DEACYLASE"/>
    <property type="match status" value="1"/>
</dbReference>
<evidence type="ECO:0000313" key="4">
    <source>
        <dbReference type="EMBL" id="ACD71410.1"/>
    </source>
</evidence>
<dbReference type="AlphaFoldDB" id="A0A0H3BJQ9"/>
<evidence type="ECO:0000256" key="2">
    <source>
        <dbReference type="ARBA" id="ARBA00022801"/>
    </source>
</evidence>
<sequence length="269" mass="29534">MEVGTRAGDYQERKALLLQACAGRSLPSCLHFSVGVRPAPEPIAHPETALSLLRSDVRALCAEQAPYRALGECGLDRHWNGPQVACKARKGSGVRGTPDLDAEEYLFKAQLSIAKAQNLPLIIHSRDAFEPTLRCLDSVGWRKGVMHCFSYGVVEAHAFLERGLYISCAGTLTYAKTTSELLARDALIRSIPLDRLLLETDTPYLAPVPHRGTHNRPEYVRHTYALVANILGISEKALAQHVFANCCALFEAQEPTEACSQAHAPTRYT</sequence>
<dbReference type="Pfam" id="PF01026">
    <property type="entry name" value="TatD_DNase"/>
    <property type="match status" value="1"/>
</dbReference>
<dbReference type="PROSITE" id="PS01091">
    <property type="entry name" value="TATD_3"/>
    <property type="match status" value="1"/>
</dbReference>
<organism evidence="4 5">
    <name type="scientific">Treponema pallidum subsp. pallidum (strain SS14)</name>
    <dbReference type="NCBI Taxonomy" id="455434"/>
    <lineage>
        <taxon>Bacteria</taxon>
        <taxon>Pseudomonadati</taxon>
        <taxon>Spirochaetota</taxon>
        <taxon>Spirochaetia</taxon>
        <taxon>Spirochaetales</taxon>
        <taxon>Treponemataceae</taxon>
        <taxon>Treponema</taxon>
    </lineage>
</organism>
<dbReference type="PATRIC" id="fig|243276.5.peg.1049"/>
<reference evidence="4 5" key="1">
    <citation type="journal article" date="2008" name="BMC Microbiol.">
        <title>Complete genome sequence of Treponema pallidum ssp. pallidum strain SS14 determined with oligonucleotide arrays.</title>
        <authorList>
            <person name="Matejkova P."/>
            <person name="Strouhal M."/>
            <person name="Smajs D."/>
            <person name="Norris S.J."/>
            <person name="Palzkill T."/>
            <person name="Petrosino J.F."/>
            <person name="Sodergren E."/>
            <person name="Norton J.E."/>
            <person name="Singh J."/>
            <person name="Richmond T.A."/>
            <person name="Molla M.N."/>
            <person name="Albert T.J."/>
            <person name="Weinstock G.M."/>
        </authorList>
    </citation>
    <scope>NUCLEOTIDE SEQUENCE [LARGE SCALE GENOMIC DNA]</scope>
    <source>
        <strain evidence="4 5">SS14</strain>
    </source>
</reference>
<dbReference type="CDD" id="cd01310">
    <property type="entry name" value="TatD_DNAse"/>
    <property type="match status" value="1"/>
</dbReference>
<name>A0A0H3BJQ9_TREPS</name>
<feature type="binding site" evidence="3">
    <location>
        <position position="72"/>
    </location>
    <ligand>
        <name>a divalent metal cation</name>
        <dbReference type="ChEBI" id="CHEBI:60240"/>
        <label>1</label>
    </ligand>
</feature>
<dbReference type="PROSITE" id="PS01090">
    <property type="entry name" value="TATD_2"/>
    <property type="match status" value="1"/>
</dbReference>
<protein>
    <submittedName>
        <fullName evidence="4">Uncharacterized protein</fullName>
    </submittedName>
</protein>
<dbReference type="GO" id="GO:0046872">
    <property type="term" value="F:metal ion binding"/>
    <property type="evidence" value="ECO:0007669"/>
    <property type="project" value="UniProtKB-KW"/>
</dbReference>
<evidence type="ECO:0000256" key="3">
    <source>
        <dbReference type="PIRSR" id="PIRSR005902-1"/>
    </source>
</evidence>
<keyword evidence="2" id="KW-0378">Hydrolase</keyword>
<dbReference type="Proteomes" id="UP000001202">
    <property type="component" value="Chromosome"/>
</dbReference>
<dbReference type="Gene3D" id="3.20.20.140">
    <property type="entry name" value="Metal-dependent hydrolases"/>
    <property type="match status" value="1"/>
</dbReference>
<dbReference type="EMBL" id="CP000805">
    <property type="protein sequence ID" value="ACD71410.1"/>
    <property type="molecule type" value="Genomic_DNA"/>
</dbReference>
<accession>A0A0H3BJQ9</accession>
<gene>
    <name evidence="4" type="ordered locus">TPASS_0994</name>
</gene>
<feature type="binding site" evidence="3">
    <location>
        <position position="124"/>
    </location>
    <ligand>
        <name>a divalent metal cation</name>
        <dbReference type="ChEBI" id="CHEBI:60240"/>
        <label>2</label>
    </ligand>
</feature>
<dbReference type="GO" id="GO:0016788">
    <property type="term" value="F:hydrolase activity, acting on ester bonds"/>
    <property type="evidence" value="ECO:0007669"/>
    <property type="project" value="InterPro"/>
</dbReference>
<dbReference type="PIRSF" id="PIRSF005902">
    <property type="entry name" value="DNase_TatD"/>
    <property type="match status" value="1"/>
</dbReference>
<dbReference type="SUPFAM" id="SSF51556">
    <property type="entry name" value="Metallo-dependent hydrolases"/>
    <property type="match status" value="1"/>
</dbReference>
<dbReference type="PANTHER" id="PTHR46124">
    <property type="entry name" value="D-AMINOACYL-TRNA DEACYLASE"/>
    <property type="match status" value="1"/>
</dbReference>
<dbReference type="InterPro" id="IPR001130">
    <property type="entry name" value="TatD-like"/>
</dbReference>
<feature type="binding site" evidence="3">
    <location>
        <position position="147"/>
    </location>
    <ligand>
        <name>a divalent metal cation</name>
        <dbReference type="ChEBI" id="CHEBI:60240"/>
        <label>2</label>
    </ligand>
</feature>
<dbReference type="InterPro" id="IPR018228">
    <property type="entry name" value="DNase_TatD-rel_CS"/>
</dbReference>
<dbReference type="KEGG" id="tpp:TPASS_0994"/>
<dbReference type="GO" id="GO:0005829">
    <property type="term" value="C:cytosol"/>
    <property type="evidence" value="ECO:0007669"/>
    <property type="project" value="TreeGrafter"/>
</dbReference>
<keyword evidence="3" id="KW-0479">Metal-binding</keyword>
<dbReference type="InterPro" id="IPR032466">
    <property type="entry name" value="Metal_Hydrolase"/>
</dbReference>
<comment type="similarity">
    <text evidence="1">Belongs to the metallo-dependent hydrolases superfamily. TatD-type hydrolase family.</text>
</comment>